<dbReference type="SUPFAM" id="SSF81296">
    <property type="entry name" value="E set domains"/>
    <property type="match status" value="2"/>
</dbReference>
<dbReference type="PANTHER" id="PTHR11188">
    <property type="entry name" value="ARRESTIN DOMAIN CONTAINING PROTEIN"/>
    <property type="match status" value="1"/>
</dbReference>
<dbReference type="InterPro" id="IPR014756">
    <property type="entry name" value="Ig_E-set"/>
</dbReference>
<proteinExistence type="inferred from homology"/>
<dbReference type="InterPro" id="IPR011021">
    <property type="entry name" value="Arrestin-like_N"/>
</dbReference>
<dbReference type="InterPro" id="IPR014752">
    <property type="entry name" value="Arrestin-like_C"/>
</dbReference>
<dbReference type="InterPro" id="IPR011022">
    <property type="entry name" value="Arrestin_C-like"/>
</dbReference>
<evidence type="ECO:0000259" key="3">
    <source>
        <dbReference type="SMART" id="SM01017"/>
    </source>
</evidence>
<dbReference type="EMBL" id="WJQU01000002">
    <property type="protein sequence ID" value="KAJ6641677.1"/>
    <property type="molecule type" value="Genomic_DNA"/>
</dbReference>
<dbReference type="OrthoDB" id="7789592at2759"/>
<dbReference type="Gene3D" id="2.60.40.640">
    <property type="match status" value="2"/>
</dbReference>
<feature type="domain" description="Arrestin C-terminal-like" evidence="3">
    <location>
        <begin position="179"/>
        <end position="311"/>
    </location>
</feature>
<accession>A0A9Q0N0Z0</accession>
<dbReference type="GO" id="GO:0005737">
    <property type="term" value="C:cytoplasm"/>
    <property type="evidence" value="ECO:0007669"/>
    <property type="project" value="TreeGrafter"/>
</dbReference>
<protein>
    <submittedName>
        <fullName evidence="4">Arrestin domain-containing protein 17</fullName>
    </submittedName>
</protein>
<dbReference type="Pfam" id="PF02752">
    <property type="entry name" value="Arrestin_C"/>
    <property type="match status" value="1"/>
</dbReference>
<dbReference type="AlphaFoldDB" id="A0A9Q0N0Z0"/>
<organism evidence="4 5">
    <name type="scientific">Pseudolycoriella hygida</name>
    <dbReference type="NCBI Taxonomy" id="35572"/>
    <lineage>
        <taxon>Eukaryota</taxon>
        <taxon>Metazoa</taxon>
        <taxon>Ecdysozoa</taxon>
        <taxon>Arthropoda</taxon>
        <taxon>Hexapoda</taxon>
        <taxon>Insecta</taxon>
        <taxon>Pterygota</taxon>
        <taxon>Neoptera</taxon>
        <taxon>Endopterygota</taxon>
        <taxon>Diptera</taxon>
        <taxon>Nematocera</taxon>
        <taxon>Sciaroidea</taxon>
        <taxon>Sciaridae</taxon>
        <taxon>Pseudolycoriella</taxon>
    </lineage>
</organism>
<keyword evidence="5" id="KW-1185">Reference proteome</keyword>
<dbReference type="PANTHER" id="PTHR11188:SF17">
    <property type="entry name" value="FI21816P1"/>
    <property type="match status" value="1"/>
</dbReference>
<dbReference type="GO" id="GO:0015031">
    <property type="term" value="P:protein transport"/>
    <property type="evidence" value="ECO:0007669"/>
    <property type="project" value="TreeGrafter"/>
</dbReference>
<comment type="similarity">
    <text evidence="1">Belongs to the arrestin family.</text>
</comment>
<dbReference type="Pfam" id="PF00339">
    <property type="entry name" value="Arrestin_N"/>
    <property type="match status" value="1"/>
</dbReference>
<evidence type="ECO:0000256" key="1">
    <source>
        <dbReference type="ARBA" id="ARBA00005298"/>
    </source>
</evidence>
<evidence type="ECO:0000256" key="2">
    <source>
        <dbReference type="ARBA" id="ARBA00022606"/>
    </source>
</evidence>
<dbReference type="Proteomes" id="UP001151699">
    <property type="component" value="Chromosome B"/>
</dbReference>
<dbReference type="InterPro" id="IPR050357">
    <property type="entry name" value="Arrestin_domain-protein"/>
</dbReference>
<sequence>LELERVEFSKITERKPNKCVVQFPDNPAHVYYSGQVICGVVELTLNEVKKNFDFFVKILGKAYVCWVDRGYQSYQEYSNQEVVFEKRVEVIHESNDTIRLTPGFYKYTFQCPLPEKLPSSLEYKCGYIRYKATAVLDSIEFEKPFTVIGVSELSPYMREPVTAENHKVFYLTCCLFCLPSGSLETVAEIPRCGYLPRETIDLHLEINNRSSQRVEELTVQLIQENQYLAQTNSSITKKEKIVLKQEYVPGCEAGTHEEIDVNIFVPTVPPNQDGCCKIIRFKYFIRILVSVPCCHSDPELRLPIHIGSSSMHEYPHLPAWINPLANDFR</sequence>
<reference evidence="4" key="1">
    <citation type="submission" date="2022-07" db="EMBL/GenBank/DDBJ databases">
        <authorList>
            <person name="Trinca V."/>
            <person name="Uliana J.V.C."/>
            <person name="Torres T.T."/>
            <person name="Ward R.J."/>
            <person name="Monesi N."/>
        </authorList>
    </citation>
    <scope>NUCLEOTIDE SEQUENCE</scope>
    <source>
        <strain evidence="4">HSMRA1968</strain>
        <tissue evidence="4">Whole embryos</tissue>
    </source>
</reference>
<evidence type="ECO:0000313" key="4">
    <source>
        <dbReference type="EMBL" id="KAJ6641677.1"/>
    </source>
</evidence>
<evidence type="ECO:0000313" key="5">
    <source>
        <dbReference type="Proteomes" id="UP001151699"/>
    </source>
</evidence>
<keyword evidence="2" id="KW-0716">Sensory transduction</keyword>
<feature type="non-terminal residue" evidence="4">
    <location>
        <position position="329"/>
    </location>
</feature>
<name>A0A9Q0N0Z0_9DIPT</name>
<dbReference type="SMART" id="SM01017">
    <property type="entry name" value="Arrestin_C"/>
    <property type="match status" value="1"/>
</dbReference>
<gene>
    <name evidence="4" type="primary">arrd-17_3</name>
    <name evidence="4" type="ORF">Bhyg_06617</name>
</gene>
<comment type="caution">
    <text evidence="4">The sequence shown here is derived from an EMBL/GenBank/DDBJ whole genome shotgun (WGS) entry which is preliminary data.</text>
</comment>